<feature type="region of interest" description="Disordered" evidence="4">
    <location>
        <begin position="1"/>
        <end position="39"/>
    </location>
</feature>
<dbReference type="EMBL" id="JANBVO010000001">
    <property type="protein sequence ID" value="KAJ9157560.1"/>
    <property type="molecule type" value="Genomic_DNA"/>
</dbReference>
<dbReference type="GO" id="GO:0006355">
    <property type="term" value="P:regulation of DNA-templated transcription"/>
    <property type="evidence" value="ECO:0007669"/>
    <property type="project" value="InterPro"/>
</dbReference>
<dbReference type="Pfam" id="PF04931">
    <property type="entry name" value="DNA_pol_phi"/>
    <property type="match status" value="1"/>
</dbReference>
<feature type="region of interest" description="Disordered" evidence="4">
    <location>
        <begin position="758"/>
        <end position="790"/>
    </location>
</feature>
<feature type="compositionally biased region" description="Acidic residues" evidence="4">
    <location>
        <begin position="723"/>
        <end position="745"/>
    </location>
</feature>
<dbReference type="InterPro" id="IPR007015">
    <property type="entry name" value="DNA_pol_V/MYBBP1A"/>
</dbReference>
<evidence type="ECO:0000313" key="6">
    <source>
        <dbReference type="Proteomes" id="UP001174694"/>
    </source>
</evidence>
<protein>
    <submittedName>
        <fullName evidence="5">DNA polymerase V</fullName>
    </submittedName>
</protein>
<keyword evidence="3" id="KW-0539">Nucleus</keyword>
<dbReference type="PANTHER" id="PTHR13213">
    <property type="entry name" value="MYB-BINDING PROTEIN 1A FAMILY MEMBER"/>
    <property type="match status" value="1"/>
</dbReference>
<keyword evidence="6" id="KW-1185">Reference proteome</keyword>
<evidence type="ECO:0000256" key="3">
    <source>
        <dbReference type="ARBA" id="ARBA00023242"/>
    </source>
</evidence>
<feature type="region of interest" description="Disordered" evidence="4">
    <location>
        <begin position="802"/>
        <end position="823"/>
    </location>
</feature>
<sequence>MGSKRKRLAKEVTNGTQPSQKRAKTIESKKTKGAAPKKINKKKYLQIKGPFPDELSSEDRIREAVLYEFLGSEDPEERLEAADAVISGLFGDEPASETVLRRHLGWRLFRGLASGRNASRLGYSIVITELLSQLFGDQDLASSQFPELTFKAVLDNLVEKTTPTGSALGQEERDHYFGQLFGIECYVRAKVLFRDTTRWDSILDLLLKLAKKKSWLKAQCAWVIVQAIPQMKKKTAEATLQSVADAGFSKTPDGVAIWIVALERFPDMQVPSKPWRDPLSTKSLQDLAAVLKDSGKSEDNGVDTSKTSKLQSNWTAQLHFVWDIILAHFIKSAAKSKNSSPEQFKAFWTRVVDQGFFFKNATDLQKFSGFLIFQKFLDGGSSQPFISDNLFSKNFMVCLMNQAAKEDRYLHRAAHKALKSIEIAVEKNDDLLLPVLQELLGDNGAFNFDQRTHAKTIEKILQFTKPGNVRLVIDALRRLVLLSPNAEEAEKRGQIYGDYISKLASITRAELAKDGEVPVAAIALQELTKITYSTTAEALPAMTDKTKAILRHRVSSAFAKFIKRPADFPHLCAAVLSIDSTGMEMDEELSAQLDEALTRLKALIKPKKSHKGRSWYQGLALLHAVAILELYNEEADALEILGDLKECYEKLKKEDTGEVEGTSLLLVEILLSLLARPSSLMREVSQRVFEACSELIGPKALALLTDTLSAEENAKGRQALFSTEDEEMLDADGSDSEEEDGDGIDVDSDVEFIDLEDEAEASGSEGDDEDNEDDEDEDEEGEEDEEDKKLQELDDALAKVLNSHRLDKDAEAESSDNDSDMTDSEMMALDEKLTEVFKHRINKMNSNKKKEKKDARETVVNFKSRVLDLLSIYVKAQPTSPAAWGLLLPLLGLARTTKTKALANKAAGIISDFSKGLKKARTSKETVKGTSLDDQLALLREIHEEAAKDGSQAFAKTAAAASLAVAAHLFSLEEDHESNVKQVVDVYDETQVRWTMSKNRGHVSFFQEWIHWWGDWMQGHTQKQES</sequence>
<feature type="compositionally biased region" description="Acidic residues" evidence="4">
    <location>
        <begin position="812"/>
        <end position="823"/>
    </location>
</feature>
<evidence type="ECO:0000313" key="5">
    <source>
        <dbReference type="EMBL" id="KAJ9157560.1"/>
    </source>
</evidence>
<feature type="region of interest" description="Disordered" evidence="4">
    <location>
        <begin position="716"/>
        <end position="745"/>
    </location>
</feature>
<dbReference type="AlphaFoldDB" id="A0AA38S7A3"/>
<proteinExistence type="inferred from homology"/>
<evidence type="ECO:0000256" key="1">
    <source>
        <dbReference type="ARBA" id="ARBA00004123"/>
    </source>
</evidence>
<feature type="compositionally biased region" description="Acidic residues" evidence="4">
    <location>
        <begin position="758"/>
        <end position="786"/>
    </location>
</feature>
<gene>
    <name evidence="5" type="ORF">NKR23_g457</name>
</gene>
<dbReference type="Proteomes" id="UP001174694">
    <property type="component" value="Unassembled WGS sequence"/>
</dbReference>
<dbReference type="GO" id="GO:0000182">
    <property type="term" value="F:rDNA binding"/>
    <property type="evidence" value="ECO:0007669"/>
    <property type="project" value="TreeGrafter"/>
</dbReference>
<reference evidence="5" key="1">
    <citation type="submission" date="2022-07" db="EMBL/GenBank/DDBJ databases">
        <title>Fungi with potential for degradation of polypropylene.</title>
        <authorList>
            <person name="Gostincar C."/>
        </authorList>
    </citation>
    <scope>NUCLEOTIDE SEQUENCE</scope>
    <source>
        <strain evidence="5">EXF-13308</strain>
    </source>
</reference>
<dbReference type="InterPro" id="IPR016024">
    <property type="entry name" value="ARM-type_fold"/>
</dbReference>
<dbReference type="PANTHER" id="PTHR13213:SF2">
    <property type="entry name" value="MYB-BINDING PROTEIN 1A"/>
    <property type="match status" value="1"/>
</dbReference>
<accession>A0AA38S7A3</accession>
<comment type="subcellular location">
    <subcellularLocation>
        <location evidence="1">Nucleus</location>
    </subcellularLocation>
</comment>
<dbReference type="GO" id="GO:0005730">
    <property type="term" value="C:nucleolus"/>
    <property type="evidence" value="ECO:0007669"/>
    <property type="project" value="InterPro"/>
</dbReference>
<comment type="similarity">
    <text evidence="2">Belongs to the MYBBP1A family.</text>
</comment>
<evidence type="ECO:0000256" key="2">
    <source>
        <dbReference type="ARBA" id="ARBA00006809"/>
    </source>
</evidence>
<comment type="caution">
    <text evidence="5">The sequence shown here is derived from an EMBL/GenBank/DDBJ whole genome shotgun (WGS) entry which is preliminary data.</text>
</comment>
<organism evidence="5 6">
    <name type="scientific">Pleurostoma richardsiae</name>
    <dbReference type="NCBI Taxonomy" id="41990"/>
    <lineage>
        <taxon>Eukaryota</taxon>
        <taxon>Fungi</taxon>
        <taxon>Dikarya</taxon>
        <taxon>Ascomycota</taxon>
        <taxon>Pezizomycotina</taxon>
        <taxon>Sordariomycetes</taxon>
        <taxon>Sordariomycetidae</taxon>
        <taxon>Calosphaeriales</taxon>
        <taxon>Pleurostomataceae</taxon>
        <taxon>Pleurostoma</taxon>
    </lineage>
</organism>
<name>A0AA38S7A3_9PEZI</name>
<evidence type="ECO:0000256" key="4">
    <source>
        <dbReference type="SAM" id="MobiDB-lite"/>
    </source>
</evidence>
<dbReference type="SUPFAM" id="SSF48371">
    <property type="entry name" value="ARM repeat"/>
    <property type="match status" value="1"/>
</dbReference>